<feature type="compositionally biased region" description="Basic and acidic residues" evidence="1">
    <location>
        <begin position="97"/>
        <end position="107"/>
    </location>
</feature>
<dbReference type="PANTHER" id="PTHR33622:SF10">
    <property type="entry name" value="MARKER FOR OXIDATIVE STRESS RESPONSE PROTEIN"/>
    <property type="match status" value="1"/>
</dbReference>
<gene>
    <name evidence="2" type="ORF">OPV22_016285</name>
</gene>
<feature type="region of interest" description="Disordered" evidence="1">
    <location>
        <begin position="162"/>
        <end position="195"/>
    </location>
</feature>
<dbReference type="AlphaFoldDB" id="A0AAV8QR76"/>
<keyword evidence="3" id="KW-1185">Reference proteome</keyword>
<sequence length="195" mass="21626">MVDMMNRFGNEFRSESVSNRLDRTELTGLILAPNALTLFVGHATFSHFVDGSSSIPSPSLPPSLPPSTYFSPLLSPRHYFPHLSSFTRSKGEVLTMESRKAESEMELPRPSSPCWKKRAPEAGLLADVKDHLEQFLNTSMDQHRICLKKTIRDIREYAKLKKQGKVLSSARAGPESDSAVKQSEIPPEGVQVAAS</sequence>
<evidence type="ECO:0000256" key="1">
    <source>
        <dbReference type="SAM" id="MobiDB-lite"/>
    </source>
</evidence>
<reference evidence="2 3" key="1">
    <citation type="submission" date="2022-12" db="EMBL/GenBank/DDBJ databases">
        <title>Chromosome-scale assembly of the Ensete ventricosum genome.</title>
        <authorList>
            <person name="Dussert Y."/>
            <person name="Stocks J."/>
            <person name="Wendawek A."/>
            <person name="Woldeyes F."/>
            <person name="Nichols R.A."/>
            <person name="Borrell J.S."/>
        </authorList>
    </citation>
    <scope>NUCLEOTIDE SEQUENCE [LARGE SCALE GENOMIC DNA]</scope>
    <source>
        <strain evidence="3">cv. Maze</strain>
        <tissue evidence="2">Seeds</tissue>
    </source>
</reference>
<evidence type="ECO:0000313" key="3">
    <source>
        <dbReference type="Proteomes" id="UP001222027"/>
    </source>
</evidence>
<dbReference type="PANTHER" id="PTHR33622">
    <property type="entry name" value="OS03G0724500 PROTEIN"/>
    <property type="match status" value="1"/>
</dbReference>
<comment type="caution">
    <text evidence="2">The sequence shown here is derived from an EMBL/GenBank/DDBJ whole genome shotgun (WGS) entry which is preliminary data.</text>
</comment>
<dbReference type="Proteomes" id="UP001222027">
    <property type="component" value="Unassembled WGS sequence"/>
</dbReference>
<organism evidence="2 3">
    <name type="scientific">Ensete ventricosum</name>
    <name type="common">Abyssinian banana</name>
    <name type="synonym">Musa ensete</name>
    <dbReference type="NCBI Taxonomy" id="4639"/>
    <lineage>
        <taxon>Eukaryota</taxon>
        <taxon>Viridiplantae</taxon>
        <taxon>Streptophyta</taxon>
        <taxon>Embryophyta</taxon>
        <taxon>Tracheophyta</taxon>
        <taxon>Spermatophyta</taxon>
        <taxon>Magnoliopsida</taxon>
        <taxon>Liliopsida</taxon>
        <taxon>Zingiberales</taxon>
        <taxon>Musaceae</taxon>
        <taxon>Ensete</taxon>
    </lineage>
</organism>
<accession>A0AAV8QR76</accession>
<evidence type="ECO:0000313" key="2">
    <source>
        <dbReference type="EMBL" id="KAJ8483800.1"/>
    </source>
</evidence>
<name>A0AAV8QR76_ENSVE</name>
<feature type="region of interest" description="Disordered" evidence="1">
    <location>
        <begin position="95"/>
        <end position="114"/>
    </location>
</feature>
<proteinExistence type="predicted"/>
<protein>
    <submittedName>
        <fullName evidence="2">Uncharacterized protein</fullName>
    </submittedName>
</protein>
<dbReference type="EMBL" id="JAQQAF010000005">
    <property type="protein sequence ID" value="KAJ8483800.1"/>
    <property type="molecule type" value="Genomic_DNA"/>
</dbReference>